<reference evidence="3" key="1">
    <citation type="submission" date="2015-06" db="EMBL/GenBank/DDBJ databases">
        <authorList>
            <person name="Hoefler B.C."/>
            <person name="Straight P.D."/>
        </authorList>
    </citation>
    <scope>NUCLEOTIDE SEQUENCE [LARGE SCALE GENOMIC DNA]</scope>
    <source>
        <strain evidence="3">73/13</strain>
    </source>
</reference>
<accession>A0A2G4R0P7</accession>
<reference evidence="2" key="3">
    <citation type="submission" date="2019-07" db="EMBL/GenBank/DDBJ databases">
        <authorList>
            <person name="Miller W.G."/>
        </authorList>
    </citation>
    <scope>NUCLEOTIDE SEQUENCE</scope>
    <source>
        <strain evidence="2">52/13</strain>
    </source>
</reference>
<comment type="caution">
    <text evidence="3">The sequence shown here is derived from an EMBL/GenBank/DDBJ whole genome shotgun (WGS) entry which is preliminary data.</text>
</comment>
<evidence type="ECO:0000313" key="5">
    <source>
        <dbReference type="Proteomes" id="UP000811399"/>
    </source>
</evidence>
<evidence type="ECO:0000313" key="2">
    <source>
        <dbReference type="EMBL" id="MBS4241096.1"/>
    </source>
</evidence>
<dbReference type="RefSeq" id="WP_099461980.1">
    <property type="nucleotide sequence ID" value="NZ_CP041617.1"/>
</dbReference>
<keyword evidence="5" id="KW-1185">Reference proteome</keyword>
<proteinExistence type="predicted"/>
<keyword evidence="1" id="KW-0472">Membrane</keyword>
<feature type="transmembrane region" description="Helical" evidence="1">
    <location>
        <begin position="63"/>
        <end position="78"/>
    </location>
</feature>
<evidence type="ECO:0000313" key="3">
    <source>
        <dbReference type="EMBL" id="PHY90100.1"/>
    </source>
</evidence>
<gene>
    <name evidence="3" type="ORF">AA994_06090</name>
    <name evidence="2" type="ORF">CVU5213_05080</name>
</gene>
<feature type="transmembrane region" description="Helical" evidence="1">
    <location>
        <begin position="139"/>
        <end position="160"/>
    </location>
</feature>
<dbReference type="EMBL" id="LDWY01000076">
    <property type="protein sequence ID" value="PHY90100.1"/>
    <property type="molecule type" value="Genomic_DNA"/>
</dbReference>
<dbReference type="GeneID" id="77266492"/>
<evidence type="ECO:0000313" key="4">
    <source>
        <dbReference type="Proteomes" id="UP000237472"/>
    </source>
</evidence>
<feature type="transmembrane region" description="Helical" evidence="1">
    <location>
        <begin position="12"/>
        <end position="29"/>
    </location>
</feature>
<dbReference type="Proteomes" id="UP000811399">
    <property type="component" value="Unassembled WGS sequence"/>
</dbReference>
<dbReference type="AlphaFoldDB" id="A0A2G4R0P7"/>
<sequence>MMKRVSVYNKNLNFSYVLLGIFFIFYEILSSVFSYLPLFYGFFFCYMFMLLEEREKTLLKLDFRWYFSLFFLLFVDITHDFFPFSSWIAFFIFYYAFAGWIKTNLKMSSTTPIIFVFCAYLFVAILELVFSYANNEKTSLFSFSYFISICFEALFAFIFFKGKI</sequence>
<reference evidence="4" key="2">
    <citation type="submission" date="2015-06" db="EMBL/GenBank/DDBJ databases">
        <authorList>
            <person name="Parisi A."/>
            <person name="Chiara M."/>
            <person name="Florio D."/>
            <person name="Miccolupo A."/>
            <person name="Manzari C."/>
            <person name="Mion D."/>
            <person name="Caruso M."/>
            <person name="D'erchia A.M."/>
            <person name="Zanoni R."/>
        </authorList>
    </citation>
    <scope>NUCLEOTIDE SEQUENCE [LARGE SCALE GENOMIC DNA]</scope>
    <source>
        <strain evidence="4">73/13</strain>
    </source>
</reference>
<evidence type="ECO:0000256" key="1">
    <source>
        <dbReference type="SAM" id="Phobius"/>
    </source>
</evidence>
<reference evidence="2 5" key="4">
    <citation type="journal article" date="2021" name="Syst. Appl. Microbiol.">
        <title>nCampylobacter vulpis sp. nov. isolated from wild red foxes.</title>
        <authorList>
            <person name="Parisi A."/>
            <person name="Chiara M."/>
            <person name="Caffara M."/>
            <person name="Mion D."/>
            <person name="Miller W.G."/>
            <person name="Caruso M."/>
            <person name="Manzari C."/>
            <person name="Florio D."/>
            <person name="Capozzi L."/>
            <person name="D'Erchia A.M."/>
            <person name="Manzulli V."/>
            <person name="Zanoni R.G."/>
        </authorList>
    </citation>
    <scope>NUCLEOTIDE SEQUENCE [LARGE SCALE GENOMIC DNA]</scope>
    <source>
        <strain evidence="2 5">52/13</strain>
    </source>
</reference>
<dbReference type="Proteomes" id="UP000237472">
    <property type="component" value="Unassembled WGS sequence"/>
</dbReference>
<name>A0A2G4R0P7_9BACT</name>
<organism evidence="3 4">
    <name type="scientific">Campylobacter vulpis</name>
    <dbReference type="NCBI Taxonomy" id="1655500"/>
    <lineage>
        <taxon>Bacteria</taxon>
        <taxon>Pseudomonadati</taxon>
        <taxon>Campylobacterota</taxon>
        <taxon>Epsilonproteobacteria</taxon>
        <taxon>Campylobacterales</taxon>
        <taxon>Campylobacteraceae</taxon>
        <taxon>Campylobacter</taxon>
    </lineage>
</organism>
<feature type="transmembrane region" description="Helical" evidence="1">
    <location>
        <begin position="113"/>
        <end position="133"/>
    </location>
</feature>
<feature type="transmembrane region" description="Helical" evidence="1">
    <location>
        <begin position="35"/>
        <end position="51"/>
    </location>
</feature>
<keyword evidence="1" id="KW-1133">Transmembrane helix</keyword>
<dbReference type="EMBL" id="VJYU01000012">
    <property type="protein sequence ID" value="MBS4241096.1"/>
    <property type="molecule type" value="Genomic_DNA"/>
</dbReference>
<keyword evidence="1" id="KW-0812">Transmembrane</keyword>
<protein>
    <submittedName>
        <fullName evidence="3">Membrane protein</fullName>
    </submittedName>
</protein>
<dbReference type="OrthoDB" id="5359036at2"/>